<feature type="region of interest" description="Disordered" evidence="1">
    <location>
        <begin position="42"/>
        <end position="109"/>
    </location>
</feature>
<reference evidence="3" key="3">
    <citation type="submission" date="2015-06" db="UniProtKB">
        <authorList>
            <consortium name="EnsemblMetazoa"/>
        </authorList>
    </citation>
    <scope>IDENTIFICATION</scope>
</reference>
<evidence type="ECO:0000256" key="1">
    <source>
        <dbReference type="SAM" id="MobiDB-lite"/>
    </source>
</evidence>
<reference evidence="2 4" key="2">
    <citation type="journal article" date="2013" name="Nature">
        <title>Insights into bilaterian evolution from three spiralian genomes.</title>
        <authorList>
            <person name="Simakov O."/>
            <person name="Marletaz F."/>
            <person name="Cho S.J."/>
            <person name="Edsinger-Gonzales E."/>
            <person name="Havlak P."/>
            <person name="Hellsten U."/>
            <person name="Kuo D.H."/>
            <person name="Larsson T."/>
            <person name="Lv J."/>
            <person name="Arendt D."/>
            <person name="Savage R."/>
            <person name="Osoegawa K."/>
            <person name="de Jong P."/>
            <person name="Grimwood J."/>
            <person name="Chapman J.A."/>
            <person name="Shapiro H."/>
            <person name="Aerts A."/>
            <person name="Otillar R.P."/>
            <person name="Terry A.Y."/>
            <person name="Boore J.L."/>
            <person name="Grigoriev I.V."/>
            <person name="Lindberg D.R."/>
            <person name="Seaver E.C."/>
            <person name="Weisblat D.A."/>
            <person name="Putnam N.H."/>
            <person name="Rokhsar D.S."/>
        </authorList>
    </citation>
    <scope>NUCLEOTIDE SEQUENCE</scope>
    <source>
        <strain evidence="2 4">I ESC-2004</strain>
    </source>
</reference>
<dbReference type="AlphaFoldDB" id="R7V9B8"/>
<evidence type="ECO:0000313" key="4">
    <source>
        <dbReference type="Proteomes" id="UP000014760"/>
    </source>
</evidence>
<dbReference type="EnsemblMetazoa" id="CapteT203391">
    <property type="protein sequence ID" value="CapteP203391"/>
    <property type="gene ID" value="CapteG203391"/>
</dbReference>
<evidence type="ECO:0000313" key="2">
    <source>
        <dbReference type="EMBL" id="ELU15443.1"/>
    </source>
</evidence>
<keyword evidence="4" id="KW-1185">Reference proteome</keyword>
<name>R7V9B8_CAPTE</name>
<dbReference type="Proteomes" id="UP000014760">
    <property type="component" value="Unassembled WGS sequence"/>
</dbReference>
<proteinExistence type="predicted"/>
<dbReference type="HOGENOM" id="CLU_2186422_0_0_1"/>
<sequence>MAIENDRIIADFHFDLRILCFNGVFLAKLYQHYNAHPLSTLHHHRGSERSTQAWETSGYDQEAGSCNPVESLRDRSRPSTGPQAISWDPTDLQQVGKQSNDDFETRDSI</sequence>
<reference evidence="4" key="1">
    <citation type="submission" date="2012-12" db="EMBL/GenBank/DDBJ databases">
        <authorList>
            <person name="Hellsten U."/>
            <person name="Grimwood J."/>
            <person name="Chapman J.A."/>
            <person name="Shapiro H."/>
            <person name="Aerts A."/>
            <person name="Otillar R.P."/>
            <person name="Terry A.Y."/>
            <person name="Boore J.L."/>
            <person name="Simakov O."/>
            <person name="Marletaz F."/>
            <person name="Cho S.-J."/>
            <person name="Edsinger-Gonzales E."/>
            <person name="Havlak P."/>
            <person name="Kuo D.-H."/>
            <person name="Larsson T."/>
            <person name="Lv J."/>
            <person name="Arendt D."/>
            <person name="Savage R."/>
            <person name="Osoegawa K."/>
            <person name="de Jong P."/>
            <person name="Lindberg D.R."/>
            <person name="Seaver E.C."/>
            <person name="Weisblat D.A."/>
            <person name="Putnam N.H."/>
            <person name="Grigoriev I.V."/>
            <person name="Rokhsar D.S."/>
        </authorList>
    </citation>
    <scope>NUCLEOTIDE SEQUENCE</scope>
    <source>
        <strain evidence="4">I ESC-2004</strain>
    </source>
</reference>
<protein>
    <submittedName>
        <fullName evidence="2 3">Uncharacterized protein</fullName>
    </submittedName>
</protein>
<accession>R7V9B8</accession>
<dbReference type="EMBL" id="KB293808">
    <property type="protein sequence ID" value="ELU15443.1"/>
    <property type="molecule type" value="Genomic_DNA"/>
</dbReference>
<feature type="compositionally biased region" description="Basic and acidic residues" evidence="1">
    <location>
        <begin position="99"/>
        <end position="109"/>
    </location>
</feature>
<evidence type="ECO:0000313" key="3">
    <source>
        <dbReference type="EnsemblMetazoa" id="CapteP203391"/>
    </source>
</evidence>
<feature type="compositionally biased region" description="Polar residues" evidence="1">
    <location>
        <begin position="49"/>
        <end position="59"/>
    </location>
</feature>
<organism evidence="2">
    <name type="scientific">Capitella teleta</name>
    <name type="common">Polychaete worm</name>
    <dbReference type="NCBI Taxonomy" id="283909"/>
    <lineage>
        <taxon>Eukaryota</taxon>
        <taxon>Metazoa</taxon>
        <taxon>Spiralia</taxon>
        <taxon>Lophotrochozoa</taxon>
        <taxon>Annelida</taxon>
        <taxon>Polychaeta</taxon>
        <taxon>Sedentaria</taxon>
        <taxon>Scolecida</taxon>
        <taxon>Capitellidae</taxon>
        <taxon>Capitella</taxon>
    </lineage>
</organism>
<gene>
    <name evidence="2" type="ORF">CAPTEDRAFT_203391</name>
</gene>
<dbReference type="EMBL" id="AMQN01000650">
    <property type="status" value="NOT_ANNOTATED_CDS"/>
    <property type="molecule type" value="Genomic_DNA"/>
</dbReference>